<feature type="transmembrane region" description="Helical" evidence="2">
    <location>
        <begin position="257"/>
        <end position="277"/>
    </location>
</feature>
<keyword evidence="2" id="KW-0812">Transmembrane</keyword>
<dbReference type="OrthoDB" id="3169698at2"/>
<dbReference type="HOGENOM" id="CLU_017691_2_0_11"/>
<dbReference type="AlphaFoldDB" id="C7MGZ4"/>
<dbReference type="Proteomes" id="UP000001919">
    <property type="component" value="Chromosome"/>
</dbReference>
<accession>C7MGZ4</accession>
<feature type="transmembrane region" description="Helical" evidence="2">
    <location>
        <begin position="336"/>
        <end position="356"/>
    </location>
</feature>
<proteinExistence type="predicted"/>
<keyword evidence="4" id="KW-1185">Reference proteome</keyword>
<feature type="transmembrane region" description="Helical" evidence="2">
    <location>
        <begin position="224"/>
        <end position="245"/>
    </location>
</feature>
<feature type="transmembrane region" description="Helical" evidence="2">
    <location>
        <begin position="37"/>
        <end position="55"/>
    </location>
</feature>
<evidence type="ECO:0000256" key="2">
    <source>
        <dbReference type="SAM" id="Phobius"/>
    </source>
</evidence>
<dbReference type="EMBL" id="CP001643">
    <property type="protein sequence ID" value="ACU86442.1"/>
    <property type="molecule type" value="Genomic_DNA"/>
</dbReference>
<feature type="transmembrane region" description="Helical" evidence="2">
    <location>
        <begin position="444"/>
        <end position="462"/>
    </location>
</feature>
<keyword evidence="2" id="KW-1133">Transmembrane helix</keyword>
<dbReference type="eggNOG" id="COG5617">
    <property type="taxonomic scope" value="Bacteria"/>
</dbReference>
<feature type="transmembrane region" description="Helical" evidence="2">
    <location>
        <begin position="482"/>
        <end position="503"/>
    </location>
</feature>
<feature type="transmembrane region" description="Helical" evidence="2">
    <location>
        <begin position="62"/>
        <end position="82"/>
    </location>
</feature>
<organism evidence="3 4">
    <name type="scientific">Brachybacterium faecium (strain ATCC 43885 / DSM 4810 / JCM 11609 / LMG 19847 / NBRC 14762 / NCIMB 9860 / 6-10)</name>
    <dbReference type="NCBI Taxonomy" id="446465"/>
    <lineage>
        <taxon>Bacteria</taxon>
        <taxon>Bacillati</taxon>
        <taxon>Actinomycetota</taxon>
        <taxon>Actinomycetes</taxon>
        <taxon>Micrococcales</taxon>
        <taxon>Dermabacteraceae</taxon>
        <taxon>Brachybacterium</taxon>
    </lineage>
</organism>
<dbReference type="STRING" id="446465.Bfae_26690"/>
<dbReference type="Pfam" id="PF20176">
    <property type="entry name" value="DUF6541"/>
    <property type="match status" value="1"/>
</dbReference>
<feature type="transmembrane region" description="Helical" evidence="2">
    <location>
        <begin position="283"/>
        <end position="301"/>
    </location>
</feature>
<protein>
    <submittedName>
        <fullName evidence="3">Uncharacterized protein</fullName>
    </submittedName>
</protein>
<feature type="compositionally biased region" description="Low complexity" evidence="1">
    <location>
        <begin position="93"/>
        <end position="104"/>
    </location>
</feature>
<feature type="transmembrane region" description="Helical" evidence="2">
    <location>
        <begin position="421"/>
        <end position="439"/>
    </location>
</feature>
<feature type="region of interest" description="Disordered" evidence="1">
    <location>
        <begin position="93"/>
        <end position="118"/>
    </location>
</feature>
<keyword evidence="2" id="KW-0472">Membrane</keyword>
<gene>
    <name evidence="3" type="ordered locus">Bfae_26690</name>
</gene>
<dbReference type="InterPro" id="IPR046671">
    <property type="entry name" value="DUF6541"/>
</dbReference>
<dbReference type="KEGG" id="bfa:Bfae_26690"/>
<feature type="transmembrane region" description="Helical" evidence="2">
    <location>
        <begin position="313"/>
        <end position="330"/>
    </location>
</feature>
<evidence type="ECO:0000313" key="4">
    <source>
        <dbReference type="Proteomes" id="UP000001919"/>
    </source>
</evidence>
<evidence type="ECO:0000313" key="3">
    <source>
        <dbReference type="EMBL" id="ACU86442.1"/>
    </source>
</evidence>
<reference evidence="3 4" key="1">
    <citation type="journal article" date="2009" name="Stand. Genomic Sci.">
        <title>Complete genome sequence of Brachybacterium faecium type strain (Schefferle 6-10).</title>
        <authorList>
            <person name="Lapidus A."/>
            <person name="Pukall R."/>
            <person name="Labuttii K."/>
            <person name="Copeland A."/>
            <person name="Del Rio T.G."/>
            <person name="Nolan M."/>
            <person name="Chen F."/>
            <person name="Lucas S."/>
            <person name="Tice H."/>
            <person name="Cheng J.F."/>
            <person name="Bruce D."/>
            <person name="Goodwin L."/>
            <person name="Pitluck S."/>
            <person name="Rohde M."/>
            <person name="Goker M."/>
            <person name="Pati A."/>
            <person name="Ivanova N."/>
            <person name="Mavrommatis K."/>
            <person name="Chen A."/>
            <person name="Palaniappan K."/>
            <person name="D'haeseleer P."/>
            <person name="Chain P."/>
            <person name="Bristow J."/>
            <person name="Eisen J.A."/>
            <person name="Markowitz V."/>
            <person name="Hugenholtz P."/>
            <person name="Kyrpides N.C."/>
            <person name="Klenk H.P."/>
        </authorList>
    </citation>
    <scope>NUCLEOTIDE SEQUENCE [LARGE SCALE GENOMIC DNA]</scope>
    <source>
        <strain evidence="4">ATCC 43885 / DSM 4810 / JCM 11609 / LMG 19847 / NBRC 14762 / NCIMB 9860 / 6-10</strain>
    </source>
</reference>
<dbReference type="PATRIC" id="fig|446465.5.peg.2634"/>
<feature type="transmembrane region" description="Helical" evidence="2">
    <location>
        <begin position="515"/>
        <end position="533"/>
    </location>
</feature>
<feature type="transmembrane region" description="Helical" evidence="2">
    <location>
        <begin position="368"/>
        <end position="389"/>
    </location>
</feature>
<sequence>MLRRVDVPRVLATLGAAVLVLAAPGLPTVLALRLRGLLAAAVLAPVSLLLVGVAAEAGHLLGVPWTLLSPLVLGAVVGAALWPLGRGRAPVPADAPAARGASDAPEPDAPEPDAAVPAPAPTRVERFLAGPRGHVTAILTGLVIGGGVVLTQALTMMGSVVAVSQTYDNVFHLNAVRRILRLGDSSAWVVGGMTTLPGQETYYPSLWHQAVSLVTQLSGQEIPLASNVVMLLAAAVVWPLGLMALVRTCTGAGPVGWMFAGALAGITAAFPLTMMSWGIVLPYLLSLSMMPLVLLVVVQLAGLGPLPQRRLDGWPLAVLLPVICGAVALAHPQGVLVGMVLGVPILVWATLVRAGELLARRPGAGRRLWPFAALTLLIGAGCVLAWDVFRPSASSAVWEPNASPKEALGQAVSLVPSGSPAWVPLALVVLACALAVLLGSRSRWLLVVFAAAAAMSALTRSLPMGELRYLVTGGWYSDNQRIAAMIAVAAVPLLAVGGEVLLCRAARALPVLRGAAGPVLALLGVAAVLAAGLGSPGARAHAEGLRGEWQSGVLLTDDERTLLEQLPEVVPEDAVIATNAWNGSSLAYAISDREVLNTYMGFQAEPEVHLLNAALDDARTNPEVCDAAEELDVEYALDFGPRELHGRSATYTGLNEISETGAAEVVLQVGEAKLLRMLPCRGTDGSMNE</sequence>
<name>C7MGZ4_BRAFD</name>
<evidence type="ECO:0000256" key="1">
    <source>
        <dbReference type="SAM" id="MobiDB-lite"/>
    </source>
</evidence>